<dbReference type="InterPro" id="IPR006059">
    <property type="entry name" value="SBP"/>
</dbReference>
<protein>
    <submittedName>
        <fullName evidence="6">Carbohydrate ABC transporter substrate-binding protein (CUT1 family)</fullName>
    </submittedName>
</protein>
<evidence type="ECO:0000256" key="3">
    <source>
        <dbReference type="ARBA" id="ARBA00023136"/>
    </source>
</evidence>
<keyword evidence="1" id="KW-1003">Cell membrane</keyword>
<proteinExistence type="predicted"/>
<dbReference type="Pfam" id="PF13416">
    <property type="entry name" value="SBP_bac_8"/>
    <property type="match status" value="1"/>
</dbReference>
<accession>A0A4R7KQZ2</accession>
<dbReference type="SUPFAM" id="SSF53850">
    <property type="entry name" value="Periplasmic binding protein-like II"/>
    <property type="match status" value="1"/>
</dbReference>
<dbReference type="EMBL" id="SOAZ01000008">
    <property type="protein sequence ID" value="TDT61146.1"/>
    <property type="molecule type" value="Genomic_DNA"/>
</dbReference>
<dbReference type="RefSeq" id="WP_166636361.1">
    <property type="nucleotide sequence ID" value="NZ_SOAZ01000008.1"/>
</dbReference>
<keyword evidence="5" id="KW-0449">Lipoprotein</keyword>
<organism evidence="6 7">
    <name type="scientific">Fonticella tunisiensis</name>
    <dbReference type="NCBI Taxonomy" id="1096341"/>
    <lineage>
        <taxon>Bacteria</taxon>
        <taxon>Bacillati</taxon>
        <taxon>Bacillota</taxon>
        <taxon>Clostridia</taxon>
        <taxon>Eubacteriales</taxon>
        <taxon>Clostridiaceae</taxon>
        <taxon>Fonticella</taxon>
    </lineage>
</organism>
<comment type="caution">
    <text evidence="6">The sequence shown here is derived from an EMBL/GenBank/DDBJ whole genome shotgun (WGS) entry which is preliminary data.</text>
</comment>
<dbReference type="AlphaFoldDB" id="A0A4R7KQZ2"/>
<dbReference type="PANTHER" id="PTHR43649">
    <property type="entry name" value="ARABINOSE-BINDING PROTEIN-RELATED"/>
    <property type="match status" value="1"/>
</dbReference>
<sequence>MKKHISFWLVLILFISMGLYGCSSADNKKQMTTIKLATFYSSNEQGEIYKTLAREYEKNNKNVKVEVITDFGDDEKIKEALTKEGDFSLIGVTRQQLIEYAKSGLIRDITSFVDEKGLNDKLYKISTAYGKYNGKIYGIGDLPMTIEWFYNPDIFNKYGIKEPKTLDELISACSILKKNNVIPISIGAMDGWTLSTLFGMITAQTTGVKDLTSYYGSDAASFKKLPGIDEAFKIYGKIVASCIPKESADINYAASIDDFVKGKAAILPAGSWATLAIEEKKPANFNYKVFQTEVDFVNNPVSRYSATAGQILVIPNNAKHSKEAQDFIEFLLSEQGQKAFIEKGYISPLISANNRDKELKNQIMTHLEMTNDDSVMIIDNMDRKMGDSLTRVLQDIQEGRVNPSEGWSRVLKLTFQQ</sequence>
<evidence type="ECO:0000256" key="1">
    <source>
        <dbReference type="ARBA" id="ARBA00022475"/>
    </source>
</evidence>
<dbReference type="PROSITE" id="PS51257">
    <property type="entry name" value="PROKAR_LIPOPROTEIN"/>
    <property type="match status" value="1"/>
</dbReference>
<dbReference type="InterPro" id="IPR050490">
    <property type="entry name" value="Bact_solute-bd_prot1"/>
</dbReference>
<gene>
    <name evidence="6" type="ORF">EDD71_10843</name>
</gene>
<name>A0A4R7KQZ2_9CLOT</name>
<dbReference type="Proteomes" id="UP000295325">
    <property type="component" value="Unassembled WGS sequence"/>
</dbReference>
<keyword evidence="3" id="KW-0472">Membrane</keyword>
<evidence type="ECO:0000256" key="5">
    <source>
        <dbReference type="ARBA" id="ARBA00023288"/>
    </source>
</evidence>
<reference evidence="6 7" key="1">
    <citation type="submission" date="2019-03" db="EMBL/GenBank/DDBJ databases">
        <title>Genomic Encyclopedia of Type Strains, Phase IV (KMG-IV): sequencing the most valuable type-strain genomes for metagenomic binning, comparative biology and taxonomic classification.</title>
        <authorList>
            <person name="Goeker M."/>
        </authorList>
    </citation>
    <scope>NUCLEOTIDE SEQUENCE [LARGE SCALE GENOMIC DNA]</scope>
    <source>
        <strain evidence="6 7">DSM 24455</strain>
    </source>
</reference>
<evidence type="ECO:0000256" key="2">
    <source>
        <dbReference type="ARBA" id="ARBA00022729"/>
    </source>
</evidence>
<evidence type="ECO:0000313" key="7">
    <source>
        <dbReference type="Proteomes" id="UP000295325"/>
    </source>
</evidence>
<keyword evidence="7" id="KW-1185">Reference proteome</keyword>
<dbReference type="Gene3D" id="3.40.190.10">
    <property type="entry name" value="Periplasmic binding protein-like II"/>
    <property type="match status" value="1"/>
</dbReference>
<dbReference type="PANTHER" id="PTHR43649:SF33">
    <property type="entry name" value="POLYGALACTURONAN_RHAMNOGALACTURONAN-BINDING PROTEIN YTCQ"/>
    <property type="match status" value="1"/>
</dbReference>
<evidence type="ECO:0000313" key="6">
    <source>
        <dbReference type="EMBL" id="TDT61146.1"/>
    </source>
</evidence>
<evidence type="ECO:0000256" key="4">
    <source>
        <dbReference type="ARBA" id="ARBA00023139"/>
    </source>
</evidence>
<keyword evidence="2" id="KW-0732">Signal</keyword>
<keyword evidence="4" id="KW-0564">Palmitate</keyword>